<comment type="subcellular location">
    <subcellularLocation>
        <location evidence="1">Membrane</location>
        <topology evidence="1">Multi-pass membrane protein</topology>
    </subcellularLocation>
</comment>
<evidence type="ECO:0000313" key="7">
    <source>
        <dbReference type="Proteomes" id="UP000020077"/>
    </source>
</evidence>
<sequence length="455" mass="47910">MRIVDPGGTVKSPIHPMPSQDTIAGSCSNGIAPIKHHLSTLSATFLVVASMLGTGILTTTGIILSLLKTPEAVVLVWVMGGILACFGAYCYGVIVKVLPRNGGEAIILREFFSPVLGEIAGWTSFVVGFAASNAATSLALSAYLDAALPQFAQPPALVACCALVLVTALHSVVGPSGIRIQTLLAIIKFSLFAGLGFYGLMLASPPTPVDVGSASRMASFGPEWGVAMMLVMFAYSGWNAAIYVAEEAANPGRTVRNAMIIGSIITLLLYVTLNLALLNSLPTHEIDGVIPVMAILVKSLFGIQASAWFSGIVAFALLSSLGASAFIGPRVLATVLSWMSPQRNLSSSPPAQVSPQLCWLQAGLSILMVITGTFEQILTIMGFLLGVFPVLCVLGMYRIREKTPAVARYLFGPLFVGVMSAILILGAVQRPAEVSIALLLVFAFSLLRFGKYRFA</sequence>
<evidence type="ECO:0000256" key="4">
    <source>
        <dbReference type="ARBA" id="ARBA00023136"/>
    </source>
</evidence>
<reference evidence="6 7" key="1">
    <citation type="submission" date="2014-02" db="EMBL/GenBank/DDBJ databases">
        <title>Expanding our view of genomic diversity in Candidatus Accumulibacter clades.</title>
        <authorList>
            <person name="Skennerton C.T."/>
            <person name="Barr J.J."/>
            <person name="Slater F.R."/>
            <person name="Bond P.L."/>
            <person name="Tyson G.W."/>
        </authorList>
    </citation>
    <scope>NUCLEOTIDE SEQUENCE [LARGE SCALE GENOMIC DNA]</scope>
    <source>
        <strain evidence="7">BA-91</strain>
    </source>
</reference>
<dbReference type="PANTHER" id="PTHR11785">
    <property type="entry name" value="AMINO ACID TRANSPORTER"/>
    <property type="match status" value="1"/>
</dbReference>
<evidence type="ECO:0000256" key="1">
    <source>
        <dbReference type="ARBA" id="ARBA00004141"/>
    </source>
</evidence>
<feature type="transmembrane region" description="Helical" evidence="5">
    <location>
        <begin position="307"/>
        <end position="332"/>
    </location>
</feature>
<dbReference type="Pfam" id="PF13520">
    <property type="entry name" value="AA_permease_2"/>
    <property type="match status" value="1"/>
</dbReference>
<proteinExistence type="predicted"/>
<feature type="transmembrane region" description="Helical" evidence="5">
    <location>
        <begin position="45"/>
        <end position="67"/>
    </location>
</feature>
<evidence type="ECO:0000256" key="5">
    <source>
        <dbReference type="SAM" id="Phobius"/>
    </source>
</evidence>
<evidence type="ECO:0000256" key="3">
    <source>
        <dbReference type="ARBA" id="ARBA00022989"/>
    </source>
</evidence>
<keyword evidence="4 5" id="KW-0472">Membrane</keyword>
<organism evidence="6 7">
    <name type="scientific">Candidatus Accumulibacter phosphatis</name>
    <dbReference type="NCBI Taxonomy" id="327160"/>
    <lineage>
        <taxon>Bacteria</taxon>
        <taxon>Pseudomonadati</taxon>
        <taxon>Pseudomonadota</taxon>
        <taxon>Betaproteobacteria</taxon>
        <taxon>Candidatus Accumulibacter</taxon>
    </lineage>
</organism>
<evidence type="ECO:0000256" key="2">
    <source>
        <dbReference type="ARBA" id="ARBA00022692"/>
    </source>
</evidence>
<feature type="transmembrane region" description="Helical" evidence="5">
    <location>
        <begin position="73"/>
        <end position="98"/>
    </location>
</feature>
<feature type="transmembrane region" description="Helical" evidence="5">
    <location>
        <begin position="224"/>
        <end position="245"/>
    </location>
</feature>
<protein>
    <submittedName>
        <fullName evidence="6">Serine/threonine exchanger SteT</fullName>
    </submittedName>
</protein>
<dbReference type="PANTHER" id="PTHR11785:SF512">
    <property type="entry name" value="SOBREMESA, ISOFORM B"/>
    <property type="match status" value="1"/>
</dbReference>
<feature type="transmembrane region" description="Helical" evidence="5">
    <location>
        <begin position="185"/>
        <end position="204"/>
    </location>
</feature>
<feature type="transmembrane region" description="Helical" evidence="5">
    <location>
        <begin position="434"/>
        <end position="450"/>
    </location>
</feature>
<dbReference type="EMBL" id="JDVG02000693">
    <property type="protein sequence ID" value="KFB70502.1"/>
    <property type="molecule type" value="Genomic_DNA"/>
</dbReference>
<feature type="transmembrane region" description="Helical" evidence="5">
    <location>
        <begin position="377"/>
        <end position="397"/>
    </location>
</feature>
<dbReference type="PIRSF" id="PIRSF006060">
    <property type="entry name" value="AA_transporter"/>
    <property type="match status" value="1"/>
</dbReference>
<dbReference type="InterPro" id="IPR050598">
    <property type="entry name" value="AminoAcid_Transporter"/>
</dbReference>
<feature type="transmembrane region" description="Helical" evidence="5">
    <location>
        <begin position="257"/>
        <end position="277"/>
    </location>
</feature>
<keyword evidence="3 5" id="KW-1133">Transmembrane helix</keyword>
<dbReference type="GO" id="GO:0015179">
    <property type="term" value="F:L-amino acid transmembrane transporter activity"/>
    <property type="evidence" value="ECO:0007669"/>
    <property type="project" value="TreeGrafter"/>
</dbReference>
<keyword evidence="2 5" id="KW-0812">Transmembrane</keyword>
<evidence type="ECO:0000313" key="6">
    <source>
        <dbReference type="EMBL" id="KFB70502.1"/>
    </source>
</evidence>
<gene>
    <name evidence="6" type="primary">steT</name>
    <name evidence="6" type="ORF">AW09_004395</name>
</gene>
<feature type="transmembrane region" description="Helical" evidence="5">
    <location>
        <begin position="409"/>
        <end position="428"/>
    </location>
</feature>
<dbReference type="Proteomes" id="UP000020077">
    <property type="component" value="Unassembled WGS sequence"/>
</dbReference>
<comment type="caution">
    <text evidence="6">The sequence shown here is derived from an EMBL/GenBank/DDBJ whole genome shotgun (WGS) entry which is preliminary data.</text>
</comment>
<dbReference type="AlphaFoldDB" id="A0A084Y708"/>
<dbReference type="GO" id="GO:0016020">
    <property type="term" value="C:membrane"/>
    <property type="evidence" value="ECO:0007669"/>
    <property type="project" value="UniProtKB-SubCell"/>
</dbReference>
<feature type="transmembrane region" description="Helical" evidence="5">
    <location>
        <begin position="156"/>
        <end position="173"/>
    </location>
</feature>
<feature type="transmembrane region" description="Helical" evidence="5">
    <location>
        <begin position="119"/>
        <end position="144"/>
    </location>
</feature>
<dbReference type="InterPro" id="IPR002293">
    <property type="entry name" value="AA/rel_permease1"/>
</dbReference>
<accession>A0A084Y708</accession>
<dbReference type="Gene3D" id="1.20.1740.10">
    <property type="entry name" value="Amino acid/polyamine transporter I"/>
    <property type="match status" value="1"/>
</dbReference>
<name>A0A084Y708_9PROT</name>